<feature type="coiled-coil region" evidence="1">
    <location>
        <begin position="35"/>
        <end position="69"/>
    </location>
</feature>
<gene>
    <name evidence="3" type="ORF">D5H75_10835</name>
</gene>
<comment type="caution">
    <text evidence="3">The sequence shown here is derived from an EMBL/GenBank/DDBJ whole genome shotgun (WGS) entry which is preliminary data.</text>
</comment>
<dbReference type="InterPro" id="IPR007060">
    <property type="entry name" value="FtsL/DivIC"/>
</dbReference>
<evidence type="ECO:0000313" key="4">
    <source>
        <dbReference type="Proteomes" id="UP000265768"/>
    </source>
</evidence>
<proteinExistence type="predicted"/>
<dbReference type="OrthoDB" id="5187715at2"/>
<evidence type="ECO:0000256" key="1">
    <source>
        <dbReference type="SAM" id="Coils"/>
    </source>
</evidence>
<dbReference type="RefSeq" id="WP_119926259.1">
    <property type="nucleotide sequence ID" value="NZ_QZEY01000003.1"/>
</dbReference>
<dbReference type="AlphaFoldDB" id="A0A3A4AY14"/>
<dbReference type="Proteomes" id="UP000265768">
    <property type="component" value="Unassembled WGS sequence"/>
</dbReference>
<feature type="compositionally biased region" description="Basic and acidic residues" evidence="2">
    <location>
        <begin position="96"/>
        <end position="108"/>
    </location>
</feature>
<sequence length="145" mass="16368">MAGRRFRPQFTGRAAILAVVVCAIAMSLAYPVREYVSQRNQIAQLEEQARQASREVDELQKRRRQLEDPDYIAREARRRLHFCGQGEKCYVVLDEPRKGTRGASDKNRPAPPATGEQPWYQVLWESVEAADRGVGRRATGGNTPG</sequence>
<protein>
    <submittedName>
        <fullName evidence="3">Septum formation initiator family protein</fullName>
    </submittedName>
</protein>
<accession>A0A3A4AY14</accession>
<dbReference type="Pfam" id="PF04977">
    <property type="entry name" value="DivIC"/>
    <property type="match status" value="1"/>
</dbReference>
<keyword evidence="1" id="KW-0175">Coiled coil</keyword>
<reference evidence="3 4" key="1">
    <citation type="submission" date="2018-09" db="EMBL/GenBank/DDBJ databases">
        <title>YIM 75507 draft genome.</title>
        <authorList>
            <person name="Tang S."/>
            <person name="Feng Y."/>
        </authorList>
    </citation>
    <scope>NUCLEOTIDE SEQUENCE [LARGE SCALE GENOMIC DNA]</scope>
    <source>
        <strain evidence="3 4">YIM 75507</strain>
    </source>
</reference>
<keyword evidence="4" id="KW-1185">Reference proteome</keyword>
<name>A0A3A4AY14_9ACTN</name>
<evidence type="ECO:0000313" key="3">
    <source>
        <dbReference type="EMBL" id="RJL33299.1"/>
    </source>
</evidence>
<feature type="region of interest" description="Disordered" evidence="2">
    <location>
        <begin position="96"/>
        <end position="119"/>
    </location>
</feature>
<evidence type="ECO:0000256" key="2">
    <source>
        <dbReference type="SAM" id="MobiDB-lite"/>
    </source>
</evidence>
<organism evidence="3 4">
    <name type="scientific">Bailinhaonella thermotolerans</name>
    <dbReference type="NCBI Taxonomy" id="1070861"/>
    <lineage>
        <taxon>Bacteria</taxon>
        <taxon>Bacillati</taxon>
        <taxon>Actinomycetota</taxon>
        <taxon>Actinomycetes</taxon>
        <taxon>Streptosporangiales</taxon>
        <taxon>Streptosporangiaceae</taxon>
        <taxon>Bailinhaonella</taxon>
    </lineage>
</organism>
<dbReference type="EMBL" id="QZEY01000003">
    <property type="protein sequence ID" value="RJL33299.1"/>
    <property type="molecule type" value="Genomic_DNA"/>
</dbReference>